<evidence type="ECO:0000313" key="3">
    <source>
        <dbReference type="Proteomes" id="UP001219518"/>
    </source>
</evidence>
<protein>
    <submittedName>
        <fullName evidence="2">DNA transposase</fullName>
    </submittedName>
</protein>
<comment type="caution">
    <text evidence="2">The sequence shown here is derived from an EMBL/GenBank/DDBJ whole genome shotgun (WGS) entry which is preliminary data.</text>
</comment>
<accession>A0AAE1HSI4</accession>
<evidence type="ECO:0000313" key="2">
    <source>
        <dbReference type="EMBL" id="KAK3926681.1"/>
    </source>
</evidence>
<keyword evidence="3" id="KW-1185">Reference proteome</keyword>
<evidence type="ECO:0000259" key="1">
    <source>
        <dbReference type="Pfam" id="PF21787"/>
    </source>
</evidence>
<proteinExistence type="predicted"/>
<organism evidence="2 3">
    <name type="scientific">Frankliniella fusca</name>
    <dbReference type="NCBI Taxonomy" id="407009"/>
    <lineage>
        <taxon>Eukaryota</taxon>
        <taxon>Metazoa</taxon>
        <taxon>Ecdysozoa</taxon>
        <taxon>Arthropoda</taxon>
        <taxon>Hexapoda</taxon>
        <taxon>Insecta</taxon>
        <taxon>Pterygota</taxon>
        <taxon>Neoptera</taxon>
        <taxon>Paraneoptera</taxon>
        <taxon>Thysanoptera</taxon>
        <taxon>Terebrantia</taxon>
        <taxon>Thripoidea</taxon>
        <taxon>Thripidae</taxon>
        <taxon>Frankliniella</taxon>
    </lineage>
</organism>
<dbReference type="AlphaFoldDB" id="A0AAE1HSI4"/>
<gene>
    <name evidence="2" type="ORF">KUF71_015017</name>
</gene>
<reference evidence="2" key="2">
    <citation type="journal article" date="2023" name="BMC Genomics">
        <title>Pest status, molecular evolution, and epigenetic factors derived from the genome assembly of Frankliniella fusca, a thysanopteran phytovirus vector.</title>
        <authorList>
            <person name="Catto M.A."/>
            <person name="Labadie P.E."/>
            <person name="Jacobson A.L."/>
            <person name="Kennedy G.G."/>
            <person name="Srinivasan R."/>
            <person name="Hunt B.G."/>
        </authorList>
    </citation>
    <scope>NUCLEOTIDE SEQUENCE</scope>
    <source>
        <strain evidence="2">PL_HMW_Pooled</strain>
    </source>
</reference>
<dbReference type="Proteomes" id="UP001219518">
    <property type="component" value="Unassembled WGS sequence"/>
</dbReference>
<dbReference type="InterPro" id="IPR048365">
    <property type="entry name" value="TNP-like_RNaseH_N"/>
</dbReference>
<feature type="domain" description="Transposable element P transposase-like RNase H" evidence="1">
    <location>
        <begin position="67"/>
        <end position="153"/>
    </location>
</feature>
<dbReference type="Pfam" id="PF21787">
    <property type="entry name" value="TNP-like_RNaseH_N"/>
    <property type="match status" value="1"/>
</dbReference>
<sequence>MKSDTAGYDAWVIYLPILPSVRCLQKNVQDVKFAPGMLHAVFDMLEVLGDVMPNSERLSLPCHSSSHEGNANKALLFILAGIATRWKPSIRVEFTNCKEEVYKGDRSNPTGIAYKKIIEEIILKTECESVGLRVSNVTSDMGADNLAFWRAFGVKGNRKEVISSFTNPLRPNAEVFLLPDVVHLMKNTKAMLESYGTIELPSAILKAYGEFHSGLTSTIVDYKHIEDLHEFEKDNKMKVAFRLKETTLHTKKHFKKINVGTAKSVCHRPGVGLKLLVMEKESLSNETTAWFIILMNAFTLATARHRGLAVPEANMGANEEAICLIKKVSYIFSNMKEGQGAWKPVQKFIEVLCHGYLGLID</sequence>
<dbReference type="EMBL" id="JAHWGI010001270">
    <property type="protein sequence ID" value="KAK3926681.1"/>
    <property type="molecule type" value="Genomic_DNA"/>
</dbReference>
<name>A0AAE1HSI4_9NEOP</name>
<reference evidence="2" key="1">
    <citation type="submission" date="2021-07" db="EMBL/GenBank/DDBJ databases">
        <authorList>
            <person name="Catto M.A."/>
            <person name="Jacobson A."/>
            <person name="Kennedy G."/>
            <person name="Labadie P."/>
            <person name="Hunt B.G."/>
            <person name="Srinivasan R."/>
        </authorList>
    </citation>
    <scope>NUCLEOTIDE SEQUENCE</scope>
    <source>
        <strain evidence="2">PL_HMW_Pooled</strain>
        <tissue evidence="2">Head</tissue>
    </source>
</reference>